<feature type="region of interest" description="Disordered" evidence="1">
    <location>
        <begin position="763"/>
        <end position="1013"/>
    </location>
</feature>
<evidence type="ECO:0000313" key="3">
    <source>
        <dbReference type="Proteomes" id="UP000054324"/>
    </source>
</evidence>
<dbReference type="EMBL" id="KL596762">
    <property type="protein sequence ID" value="KER25934.1"/>
    <property type="molecule type" value="Genomic_DNA"/>
</dbReference>
<feature type="compositionally biased region" description="Basic and acidic residues" evidence="1">
    <location>
        <begin position="255"/>
        <end position="290"/>
    </location>
</feature>
<feature type="compositionally biased region" description="Polar residues" evidence="1">
    <location>
        <begin position="585"/>
        <end position="594"/>
    </location>
</feature>
<dbReference type="GeneID" id="20320915"/>
<dbReference type="RefSeq" id="XP_009170337.1">
    <property type="nucleotide sequence ID" value="XM_009172073.1"/>
</dbReference>
<protein>
    <submittedName>
        <fullName evidence="2">Uncharacterized protein</fullName>
    </submittedName>
</protein>
<dbReference type="Proteomes" id="UP000054324">
    <property type="component" value="Unassembled WGS sequence"/>
</dbReference>
<feature type="compositionally biased region" description="Polar residues" evidence="1">
    <location>
        <begin position="962"/>
        <end position="979"/>
    </location>
</feature>
<reference evidence="2 3" key="1">
    <citation type="submission" date="2013-11" db="EMBL/GenBank/DDBJ databases">
        <title>Opisthorchis viverrini - life in the bile duct.</title>
        <authorList>
            <person name="Young N.D."/>
            <person name="Nagarajan N."/>
            <person name="Lin S.J."/>
            <person name="Korhonen P.K."/>
            <person name="Jex A.R."/>
            <person name="Hall R.S."/>
            <person name="Safavi-Hemami H."/>
            <person name="Kaewkong W."/>
            <person name="Bertrand D."/>
            <person name="Gao S."/>
            <person name="Seet Q."/>
            <person name="Wongkham S."/>
            <person name="Teh B.T."/>
            <person name="Wongkham C."/>
            <person name="Intapan P.M."/>
            <person name="Maleewong W."/>
            <person name="Yang X."/>
            <person name="Hu M."/>
            <person name="Wang Z."/>
            <person name="Hofmann A."/>
            <person name="Sternberg P.W."/>
            <person name="Tan P."/>
            <person name="Wang J."/>
            <person name="Gasser R.B."/>
        </authorList>
    </citation>
    <scope>NUCLEOTIDE SEQUENCE [LARGE SCALE GENOMIC DNA]</scope>
</reference>
<feature type="region of interest" description="Disordered" evidence="1">
    <location>
        <begin position="1063"/>
        <end position="1142"/>
    </location>
</feature>
<gene>
    <name evidence="2" type="ORF">T265_06736</name>
</gene>
<sequence>MDQLRNSSPLDLQAISPMFLQASDCPNYRLDDHFRLTDDSETSSIGIWLEMDRNLNALEDRHENKPSELEDMNIERIGSFQSSRISPTNVEHTSPEHNLTSLGTHVAPLRREARPSTHSGTVKYTTNLRALSPDGNIVQSEIIRNYEIPSDIIAEGSDVPIVDETDEHGIWLDGLKGHQGKESITNINFSTHLKISKTAEGSVMGSDISESENRPASSTIPLGASAVTPFGSPEATSNSQQEPSGTVDYLAEANQQDRMKQKRKETESQKEQQDIAKEEMGQEPDGKQTHDGLYALEQNVGDSSQNTVSREQETNKENLEGQITLDEKDDGRQRFERPNSQDYQTEPNALDDHGNLLEGFGLPPGDKARRVKPVDDSAQGTCTSSKITDASRSHIRKLHVLLKDTCKDLEEIQSGISQKDFRPCKPFIEHIDQIPNTLNNLIPTLEYSPYEEDLWKAHEGIVRVLEETKKKPPLIILHLLELGFYIFEVGTLLCEDLLPSCFAHLVHAILSRVQTASLFSRHDGQDVVATFLEYLTQHRYSVLSMEDFDASERSCAHTWLEIEEHSNASDVEQENNLNGQEIMSADRSGTSKNGRTVLHNDKLSPLSGETRPFVPTADLMNPEATAHTGTVKYTTRLRALSPDGNIVESEVVRSYGMLSNTFLGVNQCLVDETDEHQLCFEGLPGQKDNDYLPCISFLTHLKILKAAENSERTVDSPTQELDPAGPVIPPLANETSVQADTLLSPRNDPLGVDDPTKVSYLQQSDQAIHNDPTRYTPQEVSPREQQNTQQEMVQYSREELSTRTQEEAKQETGEPKRVLIRQKRSTQLSEEASPEPNYGQPDPHPELQATQYPLPDLEQNSNGTNEQKSPRGMLEDISQQLSATLQEDQQTGIQEVPHITILPQNSSKTSQQGLEDPEEELQMSVIGVNEQQDELKEEITEQAQNQPIHQESPQEVVEGSRHGSSQQLQGEPDQSTKQPTDVLLLGQKSEEASENSRQEMEKLQTKPEMLQKGMQDLEQGSREINVQEPRQESVEEFQQVFQTLQPQNYERTEESMNVISMVQERPKMSDELLKKPEPDLRKPHSEREEAPEELQVEERGLEVMNKLGVQQDSAEEVFEDPRNELSRGMQKQLEQDAEKSERGSLQIMNEVIQHLDLEPHSERKGSHEVMQILEKISKDEESKQQASRKIVEYSDKKERQKHSHDSEQLHYPLGSVKPPLRDVNQKDTTMKVHGIEDTKRNVCHSSKITNLSRSYIGKLRALLKDACKDLGDIQSGIAQRDFRPCKPFIERVDQVPHILKELIPTLEYSPYEKDLWKARDDIIRTLDVTRDKPALIILRLLELGFYIFEVGALLCENILPPRFAHLVHAILSRVHRLSAGRVVRQIIHVPKSFDPLVSTYCKDRRLERIENFCNCQIRLLEPTHPRSEFCPPDCRTLEVNFDPVRGKHVGFLDLLNRCVHPKRCVARIATTVLRRANGTESEIRGHELMQASQPRPRLLEVRADICAGPRQHLAGMRGATESEVLSKSAFV</sequence>
<feature type="compositionally biased region" description="Basic and acidic residues" evidence="1">
    <location>
        <begin position="1176"/>
        <end position="1208"/>
    </location>
</feature>
<dbReference type="OrthoDB" id="6227134at2759"/>
<feature type="compositionally biased region" description="Basic and acidic residues" evidence="1">
    <location>
        <begin position="796"/>
        <end position="817"/>
    </location>
</feature>
<feature type="compositionally biased region" description="Basic and acidic residues" evidence="1">
    <location>
        <begin position="366"/>
        <end position="375"/>
    </location>
</feature>
<keyword evidence="3" id="KW-1185">Reference proteome</keyword>
<dbReference type="CTD" id="20320915"/>
<feature type="region of interest" description="Disordered" evidence="1">
    <location>
        <begin position="1176"/>
        <end position="1222"/>
    </location>
</feature>
<feature type="compositionally biased region" description="Basic and acidic residues" evidence="1">
    <location>
        <begin position="1133"/>
        <end position="1142"/>
    </location>
</feature>
<feature type="compositionally biased region" description="Basic and acidic residues" evidence="1">
    <location>
        <begin position="310"/>
        <end position="339"/>
    </location>
</feature>
<evidence type="ECO:0000313" key="2">
    <source>
        <dbReference type="EMBL" id="KER25934.1"/>
    </source>
</evidence>
<feature type="compositionally biased region" description="Polar residues" evidence="1">
    <location>
        <begin position="941"/>
        <end position="953"/>
    </location>
</feature>
<accession>A0A075AD99</accession>
<organism evidence="2 3">
    <name type="scientific">Opisthorchis viverrini</name>
    <name type="common">Southeast Asian liver fluke</name>
    <dbReference type="NCBI Taxonomy" id="6198"/>
    <lineage>
        <taxon>Eukaryota</taxon>
        <taxon>Metazoa</taxon>
        <taxon>Spiralia</taxon>
        <taxon>Lophotrochozoa</taxon>
        <taxon>Platyhelminthes</taxon>
        <taxon>Trematoda</taxon>
        <taxon>Digenea</taxon>
        <taxon>Opisthorchiida</taxon>
        <taxon>Opisthorchiata</taxon>
        <taxon>Opisthorchiidae</taxon>
        <taxon>Opisthorchis</taxon>
    </lineage>
</organism>
<feature type="compositionally biased region" description="Basic and acidic residues" evidence="1">
    <location>
        <begin position="988"/>
        <end position="1005"/>
    </location>
</feature>
<feature type="compositionally biased region" description="Polar residues" evidence="1">
    <location>
        <begin position="300"/>
        <end position="309"/>
    </location>
</feature>
<feature type="compositionally biased region" description="Polar residues" evidence="1">
    <location>
        <begin position="234"/>
        <end position="244"/>
    </location>
</feature>
<name>A0A075AD99_OPIVI</name>
<feature type="compositionally biased region" description="Polar residues" evidence="1">
    <location>
        <begin position="763"/>
        <end position="793"/>
    </location>
</feature>
<feature type="region of interest" description="Disordered" evidence="1">
    <location>
        <begin position="585"/>
        <end position="610"/>
    </location>
</feature>
<proteinExistence type="predicted"/>
<feature type="compositionally biased region" description="Polar residues" evidence="1">
    <location>
        <begin position="877"/>
        <end position="893"/>
    </location>
</feature>
<feature type="compositionally biased region" description="Polar residues" evidence="1">
    <location>
        <begin position="902"/>
        <end position="913"/>
    </location>
</feature>
<dbReference type="KEGG" id="ovi:T265_06736"/>
<evidence type="ECO:0000256" key="1">
    <source>
        <dbReference type="SAM" id="MobiDB-lite"/>
    </source>
</evidence>
<feature type="region of interest" description="Disordered" evidence="1">
    <location>
        <begin position="204"/>
        <end position="385"/>
    </location>
</feature>
<feature type="compositionally biased region" description="Basic and acidic residues" evidence="1">
    <location>
        <begin position="1064"/>
        <end position="1088"/>
    </location>
</feature>
<feature type="compositionally biased region" description="Polar residues" evidence="1">
    <location>
        <begin position="858"/>
        <end position="867"/>
    </location>
</feature>